<dbReference type="RefSeq" id="WP_311316890.1">
    <property type="nucleotide sequence ID" value="NZ_JBBKAP010000072.1"/>
</dbReference>
<dbReference type="Proteomes" id="UP001370299">
    <property type="component" value="Unassembled WGS sequence"/>
</dbReference>
<dbReference type="EMBL" id="JBBLYY010000061">
    <property type="protein sequence ID" value="MEK0172192.1"/>
    <property type="molecule type" value="Genomic_DNA"/>
</dbReference>
<evidence type="ECO:0000313" key="1">
    <source>
        <dbReference type="EMBL" id="MEK0172192.1"/>
    </source>
</evidence>
<comment type="caution">
    <text evidence="1">The sequence shown here is derived from an EMBL/GenBank/DDBJ whole genome shotgun (WGS) entry which is preliminary data.</text>
</comment>
<keyword evidence="2" id="KW-1185">Reference proteome</keyword>
<dbReference type="Pfam" id="PF14013">
    <property type="entry name" value="MT0933_antitox"/>
    <property type="match status" value="1"/>
</dbReference>
<reference evidence="1 2" key="1">
    <citation type="submission" date="2024-03" db="EMBL/GenBank/DDBJ databases">
        <title>Whole genomes of four grape xylem sap localized bacterial endophytes.</title>
        <authorList>
            <person name="Kumar G."/>
            <person name="Savka M.A."/>
        </authorList>
    </citation>
    <scope>NUCLEOTIDE SEQUENCE [LARGE SCALE GENOMIC DNA]</scope>
    <source>
        <strain evidence="1 2">RIT_GXS8</strain>
    </source>
</reference>
<evidence type="ECO:0000313" key="2">
    <source>
        <dbReference type="Proteomes" id="UP001370299"/>
    </source>
</evidence>
<proteinExistence type="predicted"/>
<name>A0ABU8YCE4_9MICO</name>
<sequence>MTERRAPHRAEEQVMAGFDDITKKAQDFLKDGKVQDALKSEKAEDISDKVLGGVADAVKKATGGKYDDKIDGARDAADEKIGNE</sequence>
<dbReference type="InterPro" id="IPR028037">
    <property type="entry name" value="Antitoxin_Rv0909/MT0933"/>
</dbReference>
<gene>
    <name evidence="1" type="ORF">WMN62_12000</name>
</gene>
<organism evidence="1 2">
    <name type="scientific">Curtobacterium citreum</name>
    <dbReference type="NCBI Taxonomy" id="2036"/>
    <lineage>
        <taxon>Bacteria</taxon>
        <taxon>Bacillati</taxon>
        <taxon>Actinomycetota</taxon>
        <taxon>Actinomycetes</taxon>
        <taxon>Micrococcales</taxon>
        <taxon>Microbacteriaceae</taxon>
        <taxon>Curtobacterium</taxon>
    </lineage>
</organism>
<accession>A0ABU8YCE4</accession>
<protein>
    <submittedName>
        <fullName evidence="1">Antitoxin</fullName>
    </submittedName>
</protein>